<reference evidence="2 3" key="1">
    <citation type="submission" date="2019-06" db="EMBL/GenBank/DDBJ databases">
        <title>Sequencing the genomes of 1000 actinobacteria strains.</title>
        <authorList>
            <person name="Klenk H.-P."/>
        </authorList>
    </citation>
    <scope>NUCLEOTIDE SEQUENCE [LARGE SCALE GENOMIC DNA]</scope>
    <source>
        <strain evidence="2 3">DSM 45928</strain>
    </source>
</reference>
<dbReference type="Pfam" id="PF11387">
    <property type="entry name" value="DUF2795"/>
    <property type="match status" value="1"/>
</dbReference>
<dbReference type="InParanoid" id="A0A543AZE8"/>
<evidence type="ECO:0000313" key="2">
    <source>
        <dbReference type="EMBL" id="TQL77948.1"/>
    </source>
</evidence>
<dbReference type="Proteomes" id="UP000317043">
    <property type="component" value="Unassembled WGS sequence"/>
</dbReference>
<dbReference type="EMBL" id="VFOW01000001">
    <property type="protein sequence ID" value="TQL77948.1"/>
    <property type="molecule type" value="Genomic_DNA"/>
</dbReference>
<feature type="compositionally biased region" description="Basic and acidic residues" evidence="1">
    <location>
        <begin position="1"/>
        <end position="22"/>
    </location>
</feature>
<dbReference type="OrthoDB" id="5519961at2"/>
<evidence type="ECO:0000256" key="1">
    <source>
        <dbReference type="SAM" id="MobiDB-lite"/>
    </source>
</evidence>
<dbReference type="AlphaFoldDB" id="A0A543AZE8"/>
<protein>
    <submittedName>
        <fullName evidence="2">Uncharacterized protein DUF2795</fullName>
    </submittedName>
</protein>
<organism evidence="2 3">
    <name type="scientific">Stackebrandtia endophytica</name>
    <dbReference type="NCBI Taxonomy" id="1496996"/>
    <lineage>
        <taxon>Bacteria</taxon>
        <taxon>Bacillati</taxon>
        <taxon>Actinomycetota</taxon>
        <taxon>Actinomycetes</taxon>
        <taxon>Glycomycetales</taxon>
        <taxon>Glycomycetaceae</taxon>
        <taxon>Stackebrandtia</taxon>
    </lineage>
</organism>
<dbReference type="InterPro" id="IPR021527">
    <property type="entry name" value="DUF2795"/>
</dbReference>
<sequence>MVQRDSRHSRVVDDSMAEEAKHLRPGTSSRSGHWRDPESPVEDEPGGDPLASERIGTPVGMTSQDVEGRFEVARFLETGRFPAEADEVRRMAAEHNAPDSVLAELSGLPNGRYQSVTEVWAALGGGTEVPRDQM</sequence>
<feature type="region of interest" description="Disordered" evidence="1">
    <location>
        <begin position="1"/>
        <end position="65"/>
    </location>
</feature>
<accession>A0A543AZE8</accession>
<evidence type="ECO:0000313" key="3">
    <source>
        <dbReference type="Proteomes" id="UP000317043"/>
    </source>
</evidence>
<gene>
    <name evidence="2" type="ORF">FB566_3522</name>
</gene>
<name>A0A543AZE8_9ACTN</name>
<comment type="caution">
    <text evidence="2">The sequence shown here is derived from an EMBL/GenBank/DDBJ whole genome shotgun (WGS) entry which is preliminary data.</text>
</comment>
<proteinExistence type="predicted"/>
<keyword evidence="3" id="KW-1185">Reference proteome</keyword>
<dbReference type="RefSeq" id="WP_142041630.1">
    <property type="nucleotide sequence ID" value="NZ_JBHTGS010000001.1"/>
</dbReference>